<feature type="non-terminal residue" evidence="2">
    <location>
        <position position="173"/>
    </location>
</feature>
<evidence type="ECO:0000256" key="1">
    <source>
        <dbReference type="SAM" id="MobiDB-lite"/>
    </source>
</evidence>
<dbReference type="Proteomes" id="UP000008370">
    <property type="component" value="Unassembled WGS sequence"/>
</dbReference>
<gene>
    <name evidence="2" type="ORF">PHACADRAFT_253056</name>
</gene>
<dbReference type="InParanoid" id="K5X6T4"/>
<dbReference type="GeneID" id="18915657"/>
<feature type="compositionally biased region" description="Basic and acidic residues" evidence="1">
    <location>
        <begin position="162"/>
        <end position="173"/>
    </location>
</feature>
<organism evidence="2 3">
    <name type="scientific">Phanerochaete carnosa (strain HHB-10118-sp)</name>
    <name type="common">White-rot fungus</name>
    <name type="synonym">Peniophora carnosa</name>
    <dbReference type="NCBI Taxonomy" id="650164"/>
    <lineage>
        <taxon>Eukaryota</taxon>
        <taxon>Fungi</taxon>
        <taxon>Dikarya</taxon>
        <taxon>Basidiomycota</taxon>
        <taxon>Agaricomycotina</taxon>
        <taxon>Agaricomycetes</taxon>
        <taxon>Polyporales</taxon>
        <taxon>Phanerochaetaceae</taxon>
        <taxon>Phanerochaete</taxon>
    </lineage>
</organism>
<dbReference type="EMBL" id="JH930470">
    <property type="protein sequence ID" value="EKM58597.1"/>
    <property type="molecule type" value="Genomic_DNA"/>
</dbReference>
<keyword evidence="3" id="KW-1185">Reference proteome</keyword>
<dbReference type="STRING" id="650164.K5X6T4"/>
<reference evidence="2 3" key="1">
    <citation type="journal article" date="2012" name="BMC Genomics">
        <title>Comparative genomics of the white-rot fungi, Phanerochaete carnosa and P. chrysosporium, to elucidate the genetic basis of the distinct wood types they colonize.</title>
        <authorList>
            <person name="Suzuki H."/>
            <person name="MacDonald J."/>
            <person name="Syed K."/>
            <person name="Salamov A."/>
            <person name="Hori C."/>
            <person name="Aerts A."/>
            <person name="Henrissat B."/>
            <person name="Wiebenga A."/>
            <person name="vanKuyk P.A."/>
            <person name="Barry K."/>
            <person name="Lindquist E."/>
            <person name="LaButti K."/>
            <person name="Lapidus A."/>
            <person name="Lucas S."/>
            <person name="Coutinho P."/>
            <person name="Gong Y."/>
            <person name="Samejima M."/>
            <person name="Mahadevan R."/>
            <person name="Abou-Zaid M."/>
            <person name="de Vries R.P."/>
            <person name="Igarashi K."/>
            <person name="Yadav J.S."/>
            <person name="Grigoriev I.V."/>
            <person name="Master E.R."/>
        </authorList>
    </citation>
    <scope>NUCLEOTIDE SEQUENCE [LARGE SCALE GENOMIC DNA]</scope>
    <source>
        <strain evidence="2 3">HHB-10118-sp</strain>
    </source>
</reference>
<protein>
    <submittedName>
        <fullName evidence="2">Uncharacterized protein</fullName>
    </submittedName>
</protein>
<name>K5X6T4_PHACS</name>
<feature type="region of interest" description="Disordered" evidence="1">
    <location>
        <begin position="98"/>
        <end position="173"/>
    </location>
</feature>
<accession>K5X6T4</accession>
<evidence type="ECO:0000313" key="3">
    <source>
        <dbReference type="Proteomes" id="UP000008370"/>
    </source>
</evidence>
<dbReference type="InterPro" id="IPR019129">
    <property type="entry name" value="Folate-sensitive_fs_Fra10Ac1"/>
</dbReference>
<feature type="compositionally biased region" description="Basic and acidic residues" evidence="1">
    <location>
        <begin position="144"/>
        <end position="155"/>
    </location>
</feature>
<dbReference type="OrthoDB" id="197967at2759"/>
<feature type="compositionally biased region" description="Basic and acidic residues" evidence="1">
    <location>
        <begin position="98"/>
        <end position="109"/>
    </location>
</feature>
<proteinExistence type="predicted"/>
<dbReference type="HOGENOM" id="CLU_061714_2_1_1"/>
<evidence type="ECO:0000313" key="2">
    <source>
        <dbReference type="EMBL" id="EKM58597.1"/>
    </source>
</evidence>
<dbReference type="RefSeq" id="XP_007393904.1">
    <property type="nucleotide sequence ID" value="XM_007393842.1"/>
</dbReference>
<dbReference type="AlphaFoldDB" id="K5X6T4"/>
<sequence>ESLYREYAVCDLKHYKSGNFSLRWRTEEEVISGAGESTCGNTRCPLHLPRNIDPDDPCPPLKTLELPFSYAEDDQSKSALVKVVLCDKCCKKLVWKRNKEKERQRERAEAVVGGDNRGDASLVEPGDMRAGSSEQGHRPRRHSASQERRRTDRSRSRSPRRKNLDQRRRSPPR</sequence>
<dbReference type="KEGG" id="pco:PHACADRAFT_253056"/>
<dbReference type="Pfam" id="PF09725">
    <property type="entry name" value="Fra10Ac1"/>
    <property type="match status" value="1"/>
</dbReference>